<accession>A0A381Y3Q8</accession>
<proteinExistence type="predicted"/>
<dbReference type="Gene3D" id="3.20.20.140">
    <property type="entry name" value="Metal-dependent hydrolases"/>
    <property type="match status" value="2"/>
</dbReference>
<reference evidence="2" key="1">
    <citation type="submission" date="2018-05" db="EMBL/GenBank/DDBJ databases">
        <authorList>
            <person name="Lanie J.A."/>
            <person name="Ng W.-L."/>
            <person name="Kazmierczak K.M."/>
            <person name="Andrzejewski T.M."/>
            <person name="Davidsen T.M."/>
            <person name="Wayne K.J."/>
            <person name="Tettelin H."/>
            <person name="Glass J.I."/>
            <person name="Rusch D."/>
            <person name="Podicherti R."/>
            <person name="Tsui H.-C.T."/>
            <person name="Winkler M.E."/>
        </authorList>
    </citation>
    <scope>NUCLEOTIDE SEQUENCE</scope>
</reference>
<dbReference type="InterPro" id="IPR032466">
    <property type="entry name" value="Metal_Hydrolase"/>
</dbReference>
<feature type="domain" description="Amidohydrolase 3" evidence="1">
    <location>
        <begin position="46"/>
        <end position="227"/>
    </location>
</feature>
<dbReference type="SUPFAM" id="SSF51338">
    <property type="entry name" value="Composite domain of metallo-dependent hydrolases"/>
    <property type="match status" value="1"/>
</dbReference>
<dbReference type="PANTHER" id="PTHR11647:SF1">
    <property type="entry name" value="COLLAPSIN RESPONSE MEDIATOR PROTEIN"/>
    <property type="match status" value="1"/>
</dbReference>
<evidence type="ECO:0000313" key="2">
    <source>
        <dbReference type="EMBL" id="SVA71103.1"/>
    </source>
</evidence>
<dbReference type="SUPFAM" id="SSF51556">
    <property type="entry name" value="Metallo-dependent hydrolases"/>
    <property type="match status" value="1"/>
</dbReference>
<dbReference type="EMBL" id="UINC01017222">
    <property type="protein sequence ID" value="SVA71103.1"/>
    <property type="molecule type" value="Genomic_DNA"/>
</dbReference>
<dbReference type="AlphaFoldDB" id="A0A381Y3Q8"/>
<dbReference type="InterPro" id="IPR013108">
    <property type="entry name" value="Amidohydro_3"/>
</dbReference>
<protein>
    <recommendedName>
        <fullName evidence="1">Amidohydrolase 3 domain-containing protein</fullName>
    </recommendedName>
</protein>
<dbReference type="InterPro" id="IPR050378">
    <property type="entry name" value="Metallo-dep_Hydrolases_sf"/>
</dbReference>
<evidence type="ECO:0000259" key="1">
    <source>
        <dbReference type="Pfam" id="PF07969"/>
    </source>
</evidence>
<dbReference type="GO" id="GO:0016812">
    <property type="term" value="F:hydrolase activity, acting on carbon-nitrogen (but not peptide) bonds, in cyclic amides"/>
    <property type="evidence" value="ECO:0007669"/>
    <property type="project" value="TreeGrafter"/>
</dbReference>
<dbReference type="InterPro" id="IPR011059">
    <property type="entry name" value="Metal-dep_hydrolase_composite"/>
</dbReference>
<feature type="domain" description="Amidohydrolase 3" evidence="1">
    <location>
        <begin position="321"/>
        <end position="537"/>
    </location>
</feature>
<sequence>MDMAHDLIVREGLIVDGTGTEPYVGDVAIDGDRIAAVGKVDGDGHREINADGNAITPGFVDLHTHFDAQAGWDPLLTPVSWHGVTTALFGNCGVTFAPCKPKDREFLAGMMETVEDIPRNAILNGLAWDWESYGEYLDSIEKLNPAINVAGLVGHCASRFYVMGERAIEEDPTEDEIQQIAELVGNSVKEGAIGFSSNRLPGHVLPDGRSIPGTFAKTDELSAIARAVGKNNGILQFVLNYAKLPEEMALIAEQGRNAGTKLLFSAPFADGKDSNGSAYDDAIKAMRDENLDVTGLTLPRSGGFLSGLKTDGLFPTPAWAEVRKLDFDARLAAIRDENIRLKLVDEAKGLPYLLETTKNYYWLGDADQPTYTRGPDESLASIAKAASEHPVETWLRYMLDSNGETLFHNRFFNHDLDKVNTFLHADWVLPGIGDAGAHVSQIMDSGWTSFLLGHWHRDQGTFSLAEAVRKLTSAQARVIGLDDRGTLAAGKRADVNVIDVNRVAERQPQLVHDFPEGAPRLIQKAVGYQATVCNGHVILENDEHTGACGGRVLRNSASA</sequence>
<dbReference type="PANTHER" id="PTHR11647">
    <property type="entry name" value="HYDRANTOINASE/DIHYDROPYRIMIDINASE FAMILY MEMBER"/>
    <property type="match status" value="1"/>
</dbReference>
<dbReference type="Pfam" id="PF07969">
    <property type="entry name" value="Amidohydro_3"/>
    <property type="match status" value="2"/>
</dbReference>
<dbReference type="GO" id="GO:0005829">
    <property type="term" value="C:cytosol"/>
    <property type="evidence" value="ECO:0007669"/>
    <property type="project" value="TreeGrafter"/>
</dbReference>
<organism evidence="2">
    <name type="scientific">marine metagenome</name>
    <dbReference type="NCBI Taxonomy" id="408172"/>
    <lineage>
        <taxon>unclassified sequences</taxon>
        <taxon>metagenomes</taxon>
        <taxon>ecological metagenomes</taxon>
    </lineage>
</organism>
<gene>
    <name evidence="2" type="ORF">METZ01_LOCUS123957</name>
</gene>
<name>A0A381Y3Q8_9ZZZZ</name>